<evidence type="ECO:0000256" key="1">
    <source>
        <dbReference type="ARBA" id="ARBA00022481"/>
    </source>
</evidence>
<evidence type="ECO:0000256" key="2">
    <source>
        <dbReference type="SAM" id="Phobius"/>
    </source>
</evidence>
<organism evidence="3 4">
    <name type="scientific">Acinetobacter lwoffii NCTC 5866 = CIP 64.10 = NIPH 512</name>
    <dbReference type="NCBI Taxonomy" id="981327"/>
    <lineage>
        <taxon>Bacteria</taxon>
        <taxon>Pseudomonadati</taxon>
        <taxon>Pseudomonadota</taxon>
        <taxon>Gammaproteobacteria</taxon>
        <taxon>Moraxellales</taxon>
        <taxon>Moraxellaceae</taxon>
        <taxon>Acinetobacter</taxon>
    </lineage>
</organism>
<keyword evidence="1" id="KW-0488">Methylation</keyword>
<keyword evidence="2" id="KW-0472">Membrane</keyword>
<accession>A0ABN0PWE0</accession>
<dbReference type="InterPro" id="IPR045584">
    <property type="entry name" value="Pilin-like"/>
</dbReference>
<dbReference type="Gene3D" id="3.30.700.10">
    <property type="entry name" value="Glycoprotein, Type 4 Pilin"/>
    <property type="match status" value="1"/>
</dbReference>
<name>A0ABN0PWE0_ACILW</name>
<dbReference type="PROSITE" id="PS00409">
    <property type="entry name" value="PROKAR_NTER_METHYL"/>
    <property type="match status" value="1"/>
</dbReference>
<protein>
    <recommendedName>
        <fullName evidence="5">Prepilin-type N-terminal cleavage/methylation domain-containing protein</fullName>
    </recommendedName>
</protein>
<dbReference type="Pfam" id="PF07963">
    <property type="entry name" value="N_methyl"/>
    <property type="match status" value="1"/>
</dbReference>
<dbReference type="SUPFAM" id="SSF54523">
    <property type="entry name" value="Pili subunits"/>
    <property type="match status" value="1"/>
</dbReference>
<evidence type="ECO:0000313" key="4">
    <source>
        <dbReference type="Proteomes" id="UP000018465"/>
    </source>
</evidence>
<gene>
    <name evidence="3" type="ORF">P800_02894</name>
</gene>
<comment type="caution">
    <text evidence="3">The sequence shown here is derived from an EMBL/GenBank/DDBJ whole genome shotgun (WGS) entry which is preliminary data.</text>
</comment>
<evidence type="ECO:0000313" key="3">
    <source>
        <dbReference type="EMBL" id="ESJ94787.1"/>
    </source>
</evidence>
<keyword evidence="2" id="KW-0812">Transmembrane</keyword>
<dbReference type="RefSeq" id="WP_004644983.1">
    <property type="nucleotide sequence ID" value="NZ_KI530565.1"/>
</dbReference>
<sequence>MKKYFARVVFLHRSNIVANSACELKTCKQGFARLNRNAGFTLIELMIVIVIMAVLAAIAYPNYTQYMERRDLAIARQEALRIAAELERFKSRNFGYKGFDASYLYVYTETDADGNPTTASYYNKTTGQLLLPLGSTSSTAKYTLTLANGGTGHKPLTIVKGPDGQETADSASVNGLSWVMSLERAKDSDGEPKQPRNYDLLLSNTGIRCMTKVKDVVTGYANCGSYSESW</sequence>
<dbReference type="Proteomes" id="UP000018465">
    <property type="component" value="Unassembled WGS sequence"/>
</dbReference>
<keyword evidence="2" id="KW-1133">Transmembrane helix</keyword>
<dbReference type="InterPro" id="IPR000983">
    <property type="entry name" value="Bac_GSPG_pilin"/>
</dbReference>
<dbReference type="InterPro" id="IPR012902">
    <property type="entry name" value="N_methyl_site"/>
</dbReference>
<reference evidence="3 4" key="1">
    <citation type="submission" date="2013-10" db="EMBL/GenBank/DDBJ databases">
        <title>The Genome Sequence of Acinetobacter lwoffii NIPH 512.</title>
        <authorList>
            <consortium name="The Broad Institute Genomics Platform"/>
            <consortium name="The Broad Institute Genome Sequencing Center for Infectious Disease"/>
            <person name="Cerqueira G."/>
            <person name="Feldgarden M."/>
            <person name="Courvalin P."/>
            <person name="Grillot-Courvalin C."/>
            <person name="Clermont D."/>
            <person name="Rocha E."/>
            <person name="Yoon E.-J."/>
            <person name="Nemec A."/>
            <person name="Young S.K."/>
            <person name="Zeng Q."/>
            <person name="Gargeya S."/>
            <person name="Fitzgerald M."/>
            <person name="Abouelleil A."/>
            <person name="Alvarado L."/>
            <person name="Berlin A.M."/>
            <person name="Chapman S.B."/>
            <person name="Gainer-Dewar J."/>
            <person name="Goldberg J."/>
            <person name="Gnerre S."/>
            <person name="Griggs A."/>
            <person name="Gujja S."/>
            <person name="Hansen M."/>
            <person name="Howarth C."/>
            <person name="Imamovic A."/>
            <person name="Ireland A."/>
            <person name="Larimer J."/>
            <person name="McCowan C."/>
            <person name="Murphy C."/>
            <person name="Pearson M."/>
            <person name="Poon T.W."/>
            <person name="Priest M."/>
            <person name="Roberts A."/>
            <person name="Saif S."/>
            <person name="Shea T."/>
            <person name="Sykes S."/>
            <person name="Wortman J."/>
            <person name="Nusbaum C."/>
            <person name="Birren B."/>
        </authorList>
    </citation>
    <scope>NUCLEOTIDE SEQUENCE [LARGE SCALE GENOMIC DNA]</scope>
    <source>
        <strain evidence="3 4">NIPH 512</strain>
    </source>
</reference>
<dbReference type="EMBL" id="AYHO01000005">
    <property type="protein sequence ID" value="ESJ94787.1"/>
    <property type="molecule type" value="Genomic_DNA"/>
</dbReference>
<dbReference type="NCBIfam" id="TIGR02532">
    <property type="entry name" value="IV_pilin_GFxxxE"/>
    <property type="match status" value="1"/>
</dbReference>
<evidence type="ECO:0008006" key="5">
    <source>
        <dbReference type="Google" id="ProtNLM"/>
    </source>
</evidence>
<feature type="transmembrane region" description="Helical" evidence="2">
    <location>
        <begin position="38"/>
        <end position="60"/>
    </location>
</feature>
<proteinExistence type="predicted"/>
<dbReference type="PRINTS" id="PR00813">
    <property type="entry name" value="BCTERIALGSPG"/>
</dbReference>
<keyword evidence="4" id="KW-1185">Reference proteome</keyword>